<keyword evidence="7" id="KW-1185">Reference proteome</keyword>
<dbReference type="PANTHER" id="PTHR30085">
    <property type="entry name" value="AMINO ACID ABC TRANSPORTER PERMEASE"/>
    <property type="match status" value="1"/>
</dbReference>
<evidence type="ECO:0000259" key="5">
    <source>
        <dbReference type="SMART" id="SM00062"/>
    </source>
</evidence>
<comment type="similarity">
    <text evidence="1">Belongs to the bacterial solute-binding protein 3 family.</text>
</comment>
<organism evidence="6 7">
    <name type="scientific">Mesorhizobium retamae</name>
    <dbReference type="NCBI Taxonomy" id="2912854"/>
    <lineage>
        <taxon>Bacteria</taxon>
        <taxon>Pseudomonadati</taxon>
        <taxon>Pseudomonadota</taxon>
        <taxon>Alphaproteobacteria</taxon>
        <taxon>Hyphomicrobiales</taxon>
        <taxon>Phyllobacteriaceae</taxon>
        <taxon>Mesorhizobium</taxon>
    </lineage>
</organism>
<dbReference type="EMBL" id="JAKREW010000007">
    <property type="protein sequence ID" value="MCG7505360.1"/>
    <property type="molecule type" value="Genomic_DNA"/>
</dbReference>
<keyword evidence="2" id="KW-0813">Transport</keyword>
<name>A0ABS9QD67_9HYPH</name>
<evidence type="ECO:0000256" key="2">
    <source>
        <dbReference type="ARBA" id="ARBA00022448"/>
    </source>
</evidence>
<evidence type="ECO:0000256" key="3">
    <source>
        <dbReference type="ARBA" id="ARBA00022729"/>
    </source>
</evidence>
<feature type="chain" id="PRO_5046584243" evidence="4">
    <location>
        <begin position="24"/>
        <end position="271"/>
    </location>
</feature>
<dbReference type="SMART" id="SM00062">
    <property type="entry name" value="PBPb"/>
    <property type="match status" value="1"/>
</dbReference>
<gene>
    <name evidence="6" type="ORF">L4923_10045</name>
</gene>
<dbReference type="InterPro" id="IPR051455">
    <property type="entry name" value="Bact_solute-bind_prot3"/>
</dbReference>
<dbReference type="Gene3D" id="3.40.190.10">
    <property type="entry name" value="Periplasmic binding protein-like II"/>
    <property type="match status" value="2"/>
</dbReference>
<evidence type="ECO:0000256" key="1">
    <source>
        <dbReference type="ARBA" id="ARBA00010333"/>
    </source>
</evidence>
<reference evidence="6 7" key="1">
    <citation type="submission" date="2022-02" db="EMBL/GenBank/DDBJ databases">
        <title>Draft genome sequence of Mezorhizobium retamae strain IRAMC:0171 isolated from Retama raetam nodules.</title>
        <authorList>
            <person name="Bengaied R."/>
            <person name="Sbissi I."/>
            <person name="Huber K."/>
            <person name="Ghodbane F."/>
            <person name="Nouioui I."/>
            <person name="Tarhouni M."/>
            <person name="Gtari M."/>
        </authorList>
    </citation>
    <scope>NUCLEOTIDE SEQUENCE [LARGE SCALE GENOMIC DNA]</scope>
    <source>
        <strain evidence="6 7">IRAMC:0171</strain>
    </source>
</reference>
<keyword evidence="3 4" id="KW-0732">Signal</keyword>
<accession>A0ABS9QD67</accession>
<dbReference type="PANTHER" id="PTHR30085:SF6">
    <property type="entry name" value="ABC TRANSPORTER GLUTAMINE-BINDING PROTEIN GLNH"/>
    <property type="match status" value="1"/>
</dbReference>
<evidence type="ECO:0000256" key="4">
    <source>
        <dbReference type="SAM" id="SignalP"/>
    </source>
</evidence>
<evidence type="ECO:0000313" key="6">
    <source>
        <dbReference type="EMBL" id="MCG7505360.1"/>
    </source>
</evidence>
<feature type="signal peptide" evidence="4">
    <location>
        <begin position="1"/>
        <end position="23"/>
    </location>
</feature>
<dbReference type="RefSeq" id="WP_239364327.1">
    <property type="nucleotide sequence ID" value="NZ_JAKREW010000007.1"/>
</dbReference>
<dbReference type="SUPFAM" id="SSF53850">
    <property type="entry name" value="Periplasmic binding protein-like II"/>
    <property type="match status" value="1"/>
</dbReference>
<comment type="caution">
    <text evidence="6">The sequence shown here is derived from an EMBL/GenBank/DDBJ whole genome shotgun (WGS) entry which is preliminary data.</text>
</comment>
<evidence type="ECO:0000313" key="7">
    <source>
        <dbReference type="Proteomes" id="UP001201701"/>
    </source>
</evidence>
<feature type="domain" description="Solute-binding protein family 3/N-terminal" evidence="5">
    <location>
        <begin position="38"/>
        <end position="254"/>
    </location>
</feature>
<sequence length="271" mass="29935">MKNRLMKAVLMAALLIAPNLAKAEQQKSLLDIIKERGTLVIGIAPDAPPHGSIGIDGAPVGFAPDLAKAVAEKLGVKLELKPITQAVPTIQRGDIDAVFGSTTPTREREEVVDFTIVYNWDYVVPLIRKDDSGDIHQYGPPKTVSTTKNNYAAELFKAAVPNGNVTYFEQYDDAVNALRAGQTNAVLLNRFSASTYAKRFGDEVKVGDAFFSDPQAIVLRQNDSKWRNYLNWTLQGLWASGEFAELYNKNYGYKPNFNLWSDRGLQPGIVK</sequence>
<dbReference type="Pfam" id="PF00497">
    <property type="entry name" value="SBP_bac_3"/>
    <property type="match status" value="1"/>
</dbReference>
<dbReference type="Proteomes" id="UP001201701">
    <property type="component" value="Unassembled WGS sequence"/>
</dbReference>
<protein>
    <submittedName>
        <fullName evidence="6">Transporter substrate-binding domain-containing protein</fullName>
    </submittedName>
</protein>
<dbReference type="InterPro" id="IPR001638">
    <property type="entry name" value="Solute-binding_3/MltF_N"/>
</dbReference>
<proteinExistence type="inferred from homology"/>